<feature type="transmembrane region" description="Helical" evidence="1">
    <location>
        <begin position="161"/>
        <end position="183"/>
    </location>
</feature>
<dbReference type="EMBL" id="JBHDLJ010000001">
    <property type="protein sequence ID" value="MFB0833320.1"/>
    <property type="molecule type" value="Genomic_DNA"/>
</dbReference>
<dbReference type="InterPro" id="IPR016566">
    <property type="entry name" value="UCP010219"/>
</dbReference>
<protein>
    <submittedName>
        <fullName evidence="2">DUF3159 domain-containing protein</fullName>
    </submittedName>
</protein>
<evidence type="ECO:0000256" key="1">
    <source>
        <dbReference type="SAM" id="Phobius"/>
    </source>
</evidence>
<sequence length="233" mass="24829">MSESTPPGGPSPEELARRMAAGSGIHRGEDGQVDVLKTVGGIRGLLESLLPGLVFLVVFTATQALNPALIGSLVVAAVFTVVRLAQRTPVTQALAGLVGVAICALVSRSTGEAKDYYVVGFYTNAAYGLAMGLSVALRWPLMGLVFGFVRGEGIEWRKDRLRLRAYALATWILVGMFAFRLAVQLPLYYADQVGALGAARLVMGVPLYAMALWIAWSVSRPVAADGRPERPAR</sequence>
<dbReference type="Proteomes" id="UP001575652">
    <property type="component" value="Unassembled WGS sequence"/>
</dbReference>
<feature type="transmembrane region" description="Helical" evidence="1">
    <location>
        <begin position="53"/>
        <end position="82"/>
    </location>
</feature>
<keyword evidence="3" id="KW-1185">Reference proteome</keyword>
<dbReference type="RefSeq" id="WP_373970478.1">
    <property type="nucleotide sequence ID" value="NZ_JBHDLJ010000001.1"/>
</dbReference>
<evidence type="ECO:0000313" key="3">
    <source>
        <dbReference type="Proteomes" id="UP001575652"/>
    </source>
</evidence>
<feature type="transmembrane region" description="Helical" evidence="1">
    <location>
        <begin position="89"/>
        <end position="107"/>
    </location>
</feature>
<accession>A0ABV4UKP9</accession>
<gene>
    <name evidence="2" type="ORF">ACETWP_01860</name>
</gene>
<organism evidence="2 3">
    <name type="scientific">Arthrobacter halodurans</name>
    <dbReference type="NCBI Taxonomy" id="516699"/>
    <lineage>
        <taxon>Bacteria</taxon>
        <taxon>Bacillati</taxon>
        <taxon>Actinomycetota</taxon>
        <taxon>Actinomycetes</taxon>
        <taxon>Micrococcales</taxon>
        <taxon>Micrococcaceae</taxon>
        <taxon>Arthrobacter</taxon>
    </lineage>
</organism>
<keyword evidence="1" id="KW-0472">Membrane</keyword>
<feature type="transmembrane region" description="Helical" evidence="1">
    <location>
        <begin position="127"/>
        <end position="149"/>
    </location>
</feature>
<evidence type="ECO:0000313" key="2">
    <source>
        <dbReference type="EMBL" id="MFB0833320.1"/>
    </source>
</evidence>
<dbReference type="PIRSF" id="PIRSF010219">
    <property type="entry name" value="UCP010219"/>
    <property type="match status" value="1"/>
</dbReference>
<reference evidence="2 3" key="1">
    <citation type="submission" date="2024-09" db="EMBL/GenBank/DDBJ databases">
        <authorList>
            <person name="Salinas-Garcia M.A."/>
            <person name="Prieme A."/>
        </authorList>
    </citation>
    <scope>NUCLEOTIDE SEQUENCE [LARGE SCALE GENOMIC DNA]</scope>
    <source>
        <strain evidence="2 3">DSM 21081</strain>
    </source>
</reference>
<keyword evidence="1" id="KW-1133">Transmembrane helix</keyword>
<comment type="caution">
    <text evidence="2">The sequence shown here is derived from an EMBL/GenBank/DDBJ whole genome shotgun (WGS) entry which is preliminary data.</text>
</comment>
<keyword evidence="1" id="KW-0812">Transmembrane</keyword>
<proteinExistence type="predicted"/>
<name>A0ABV4UKP9_9MICC</name>
<feature type="transmembrane region" description="Helical" evidence="1">
    <location>
        <begin position="195"/>
        <end position="218"/>
    </location>
</feature>
<dbReference type="Pfam" id="PF11361">
    <property type="entry name" value="DUF3159"/>
    <property type="match status" value="1"/>
</dbReference>